<dbReference type="PANTHER" id="PTHR32361:SF12">
    <property type="entry name" value="PUTATIVE (AFU_ORTHOLOGUE AFUA_1G14340)-RELATED"/>
    <property type="match status" value="1"/>
</dbReference>
<dbReference type="PROSITE" id="PS51384">
    <property type="entry name" value="FAD_FR"/>
    <property type="match status" value="1"/>
</dbReference>
<dbReference type="Pfam" id="PF08030">
    <property type="entry name" value="NAD_binding_6"/>
    <property type="match status" value="1"/>
</dbReference>
<feature type="domain" description="FAD-binding FR-type" evidence="12">
    <location>
        <begin position="335"/>
        <end position="464"/>
    </location>
</feature>
<dbReference type="EMBL" id="ML987200">
    <property type="protein sequence ID" value="KAF2245460.1"/>
    <property type="molecule type" value="Genomic_DNA"/>
</dbReference>
<dbReference type="SFLD" id="SFLDG01168">
    <property type="entry name" value="Ferric_reductase_subgroup_(FRE"/>
    <property type="match status" value="1"/>
</dbReference>
<feature type="transmembrane region" description="Helical" evidence="11">
    <location>
        <begin position="46"/>
        <end position="68"/>
    </location>
</feature>
<dbReference type="Gene3D" id="3.40.50.80">
    <property type="entry name" value="Nucleotide-binding domain of ferredoxin-NADP reductase (FNR) module"/>
    <property type="match status" value="1"/>
</dbReference>
<evidence type="ECO:0000256" key="2">
    <source>
        <dbReference type="ARBA" id="ARBA00006278"/>
    </source>
</evidence>
<evidence type="ECO:0000256" key="1">
    <source>
        <dbReference type="ARBA" id="ARBA00004141"/>
    </source>
</evidence>
<evidence type="ECO:0000313" key="14">
    <source>
        <dbReference type="Proteomes" id="UP000800094"/>
    </source>
</evidence>
<feature type="transmembrane region" description="Helical" evidence="11">
    <location>
        <begin position="207"/>
        <end position="228"/>
    </location>
</feature>
<keyword evidence="6 11" id="KW-1133">Transmembrane helix</keyword>
<keyword evidence="9 11" id="KW-0472">Membrane</keyword>
<feature type="compositionally biased region" description="Polar residues" evidence="10">
    <location>
        <begin position="1"/>
        <end position="11"/>
    </location>
</feature>
<feature type="transmembrane region" description="Helical" evidence="11">
    <location>
        <begin position="248"/>
        <end position="269"/>
    </location>
</feature>
<dbReference type="GO" id="GO:0005886">
    <property type="term" value="C:plasma membrane"/>
    <property type="evidence" value="ECO:0007669"/>
    <property type="project" value="TreeGrafter"/>
</dbReference>
<dbReference type="SFLD" id="SFLDS00052">
    <property type="entry name" value="Ferric_Reductase_Domain"/>
    <property type="match status" value="1"/>
</dbReference>
<dbReference type="InterPro" id="IPR051410">
    <property type="entry name" value="Ferric/Cupric_Reductase"/>
</dbReference>
<dbReference type="InterPro" id="IPR013130">
    <property type="entry name" value="Fe3_Rdtase_TM_dom"/>
</dbReference>
<evidence type="ECO:0000256" key="7">
    <source>
        <dbReference type="ARBA" id="ARBA00023002"/>
    </source>
</evidence>
<dbReference type="GeneID" id="54582981"/>
<dbReference type="GO" id="GO:0006879">
    <property type="term" value="P:intracellular iron ion homeostasis"/>
    <property type="evidence" value="ECO:0007669"/>
    <property type="project" value="TreeGrafter"/>
</dbReference>
<sequence>MASTQPTSSVPIPNIDDVHANSSQSNHDPFKYSHGLTGVDLPTNYLLVHILIGTALAPVLISILFRIFTTIRNDRRRVSTITSGQALNFWAKDRYDWVGQLKRYLLYAPIWRKRHNREFRISSAVSLATLPTRLQLIIIILYAGSNVAYCLAIPEQPGAQRMAEFRGRCGHLAAFNMIFTVLFALRNNPFIWLLHVSYDTFNMFHRWTARIVFTEALAHIFAFMYNTYRVNYDGQGGWDSISWVLDHSLSYRWGLAAFIALSILITHSLGPLRHAFYETFLTLHRLSIIVAISGVYYHMAKHALPQLPWAYLFITFLILEPSIRALRILYYNSSWRQRTWTKILVEALPGEATRVTFHLPRSWNANPGSHIHIYLPRLALWSSHPFSVAWASDPGQMALDWGTEKRPFSIEDLEVKEGPSTVSCVIRARTGMTRALYNRASRVKNKDLQLWGAVEGPYGGYHSLDSYGTVVLFAAGVGITHQLSYVRHLLLGHNNHTVAVRKILLVWCIPDTSVLAWIQLWLDEIMAMRNSREVVRIRLYVKKMVDGEALPMGLDVRRSRCEPQGVVDEEIVSMVGAMCVSVCGPGAFSDSVRAAVRKRVGLRSVDFFDEAFTY</sequence>
<dbReference type="AlphaFoldDB" id="A0A6A6I7H2"/>
<feature type="transmembrane region" description="Helical" evidence="11">
    <location>
        <begin position="276"/>
        <end position="297"/>
    </location>
</feature>
<comment type="similarity">
    <text evidence="2">Belongs to the ferric reductase (FRE) family.</text>
</comment>
<keyword evidence="7" id="KW-0560">Oxidoreductase</keyword>
<evidence type="ECO:0000313" key="13">
    <source>
        <dbReference type="EMBL" id="KAF2245460.1"/>
    </source>
</evidence>
<keyword evidence="3" id="KW-0813">Transport</keyword>
<keyword evidence="14" id="KW-1185">Reference proteome</keyword>
<evidence type="ECO:0000256" key="10">
    <source>
        <dbReference type="SAM" id="MobiDB-lite"/>
    </source>
</evidence>
<dbReference type="InterPro" id="IPR039261">
    <property type="entry name" value="FNR_nucleotide-bd"/>
</dbReference>
<evidence type="ECO:0000259" key="12">
    <source>
        <dbReference type="PROSITE" id="PS51384"/>
    </source>
</evidence>
<dbReference type="InterPro" id="IPR017927">
    <property type="entry name" value="FAD-bd_FR_type"/>
</dbReference>
<dbReference type="PANTHER" id="PTHR32361">
    <property type="entry name" value="FERRIC/CUPRIC REDUCTASE TRANSMEMBRANE COMPONENT"/>
    <property type="match status" value="1"/>
</dbReference>
<accession>A0A6A6I7H2</accession>
<feature type="region of interest" description="Disordered" evidence="10">
    <location>
        <begin position="1"/>
        <end position="26"/>
    </location>
</feature>
<feature type="transmembrane region" description="Helical" evidence="11">
    <location>
        <begin position="309"/>
        <end position="330"/>
    </location>
</feature>
<dbReference type="CDD" id="cd06186">
    <property type="entry name" value="NOX_Duox_like_FAD_NADP"/>
    <property type="match status" value="1"/>
</dbReference>
<dbReference type="SUPFAM" id="SSF52343">
    <property type="entry name" value="Ferredoxin reductase-like, C-terminal NADP-linked domain"/>
    <property type="match status" value="1"/>
</dbReference>
<evidence type="ECO:0000256" key="11">
    <source>
        <dbReference type="SAM" id="Phobius"/>
    </source>
</evidence>
<dbReference type="RefSeq" id="XP_033680464.1">
    <property type="nucleotide sequence ID" value="XM_033829651.1"/>
</dbReference>
<feature type="transmembrane region" description="Helical" evidence="11">
    <location>
        <begin position="174"/>
        <end position="195"/>
    </location>
</feature>
<dbReference type="InterPro" id="IPR013121">
    <property type="entry name" value="Fe_red_NAD-bd_6"/>
</dbReference>
<evidence type="ECO:0000256" key="8">
    <source>
        <dbReference type="ARBA" id="ARBA00023065"/>
    </source>
</evidence>
<evidence type="ECO:0000256" key="6">
    <source>
        <dbReference type="ARBA" id="ARBA00022989"/>
    </source>
</evidence>
<evidence type="ECO:0000256" key="5">
    <source>
        <dbReference type="ARBA" id="ARBA00022982"/>
    </source>
</evidence>
<comment type="subcellular location">
    <subcellularLocation>
        <location evidence="1">Membrane</location>
        <topology evidence="1">Multi-pass membrane protein</topology>
    </subcellularLocation>
</comment>
<reference evidence="13" key="1">
    <citation type="journal article" date="2020" name="Stud. Mycol.">
        <title>101 Dothideomycetes genomes: a test case for predicting lifestyles and emergence of pathogens.</title>
        <authorList>
            <person name="Haridas S."/>
            <person name="Albert R."/>
            <person name="Binder M."/>
            <person name="Bloem J."/>
            <person name="Labutti K."/>
            <person name="Salamov A."/>
            <person name="Andreopoulos B."/>
            <person name="Baker S."/>
            <person name="Barry K."/>
            <person name="Bills G."/>
            <person name="Bluhm B."/>
            <person name="Cannon C."/>
            <person name="Castanera R."/>
            <person name="Culley D."/>
            <person name="Daum C."/>
            <person name="Ezra D."/>
            <person name="Gonzalez J."/>
            <person name="Henrissat B."/>
            <person name="Kuo A."/>
            <person name="Liang C."/>
            <person name="Lipzen A."/>
            <person name="Lutzoni F."/>
            <person name="Magnuson J."/>
            <person name="Mondo S."/>
            <person name="Nolan M."/>
            <person name="Ohm R."/>
            <person name="Pangilinan J."/>
            <person name="Park H.-J."/>
            <person name="Ramirez L."/>
            <person name="Alfaro M."/>
            <person name="Sun H."/>
            <person name="Tritt A."/>
            <person name="Yoshinaga Y."/>
            <person name="Zwiers L.-H."/>
            <person name="Turgeon B."/>
            <person name="Goodwin S."/>
            <person name="Spatafora J."/>
            <person name="Crous P."/>
            <person name="Grigoriev I."/>
        </authorList>
    </citation>
    <scope>NUCLEOTIDE SEQUENCE</scope>
    <source>
        <strain evidence="13">CBS 122368</strain>
    </source>
</reference>
<feature type="transmembrane region" description="Helical" evidence="11">
    <location>
        <begin position="504"/>
        <end position="522"/>
    </location>
</feature>
<dbReference type="Proteomes" id="UP000800094">
    <property type="component" value="Unassembled WGS sequence"/>
</dbReference>
<dbReference type="GO" id="GO:0006826">
    <property type="term" value="P:iron ion transport"/>
    <property type="evidence" value="ECO:0007669"/>
    <property type="project" value="TreeGrafter"/>
</dbReference>
<name>A0A6A6I7H2_9PLEO</name>
<gene>
    <name evidence="13" type="ORF">BU26DRAFT_521898</name>
</gene>
<dbReference type="OrthoDB" id="4494341at2759"/>
<dbReference type="GO" id="GO:0000293">
    <property type="term" value="F:ferric-chelate reductase activity"/>
    <property type="evidence" value="ECO:0007669"/>
    <property type="project" value="UniProtKB-ARBA"/>
</dbReference>
<keyword evidence="8" id="KW-0406">Ion transport</keyword>
<dbReference type="InterPro" id="IPR013112">
    <property type="entry name" value="FAD-bd_8"/>
</dbReference>
<dbReference type="Pfam" id="PF08022">
    <property type="entry name" value="FAD_binding_8"/>
    <property type="match status" value="1"/>
</dbReference>
<keyword evidence="4 11" id="KW-0812">Transmembrane</keyword>
<evidence type="ECO:0000256" key="9">
    <source>
        <dbReference type="ARBA" id="ARBA00023136"/>
    </source>
</evidence>
<dbReference type="GO" id="GO:0015677">
    <property type="term" value="P:copper ion import"/>
    <property type="evidence" value="ECO:0007669"/>
    <property type="project" value="TreeGrafter"/>
</dbReference>
<dbReference type="Pfam" id="PF01794">
    <property type="entry name" value="Ferric_reduct"/>
    <property type="match status" value="1"/>
</dbReference>
<protein>
    <submittedName>
        <fullName evidence="13">Ferric reductase</fullName>
    </submittedName>
</protein>
<proteinExistence type="inferred from homology"/>
<evidence type="ECO:0000256" key="3">
    <source>
        <dbReference type="ARBA" id="ARBA00022448"/>
    </source>
</evidence>
<evidence type="ECO:0000256" key="4">
    <source>
        <dbReference type="ARBA" id="ARBA00022692"/>
    </source>
</evidence>
<organism evidence="13 14">
    <name type="scientific">Trematosphaeria pertusa</name>
    <dbReference type="NCBI Taxonomy" id="390896"/>
    <lineage>
        <taxon>Eukaryota</taxon>
        <taxon>Fungi</taxon>
        <taxon>Dikarya</taxon>
        <taxon>Ascomycota</taxon>
        <taxon>Pezizomycotina</taxon>
        <taxon>Dothideomycetes</taxon>
        <taxon>Pleosporomycetidae</taxon>
        <taxon>Pleosporales</taxon>
        <taxon>Massarineae</taxon>
        <taxon>Trematosphaeriaceae</taxon>
        <taxon>Trematosphaeria</taxon>
    </lineage>
</organism>
<keyword evidence="5" id="KW-0249">Electron transport</keyword>